<sequence length="142" mass="16156">MVTGIDYNPKGQRLRVVYGNGVTSTLSYDPLTFRLTRCHTARVDATLQDLRYTYDPVGNILRISDAAQPSLIFRNRLVSADLDYRYDSRYRLIEATGREHLSQGAAVPPGASDAIRSRLPHPHDGDAMARYRERYFYDRSAT</sequence>
<evidence type="ECO:0000313" key="2">
    <source>
        <dbReference type="EMBL" id="GGM57330.1"/>
    </source>
</evidence>
<organism evidence="2 3">
    <name type="scientific">Micromonospora sonchi</name>
    <dbReference type="NCBI Taxonomy" id="1763543"/>
    <lineage>
        <taxon>Bacteria</taxon>
        <taxon>Bacillati</taxon>
        <taxon>Actinomycetota</taxon>
        <taxon>Actinomycetes</taxon>
        <taxon>Micromonosporales</taxon>
        <taxon>Micromonosporaceae</taxon>
        <taxon>Micromonospora</taxon>
    </lineage>
</organism>
<keyword evidence="3" id="KW-1185">Reference proteome</keyword>
<reference evidence="2" key="2">
    <citation type="submission" date="2020-09" db="EMBL/GenBank/DDBJ databases">
        <authorList>
            <person name="Sun Q."/>
            <person name="Zhou Y."/>
        </authorList>
    </citation>
    <scope>NUCLEOTIDE SEQUENCE</scope>
    <source>
        <strain evidence="2">CGMCC 4.7312</strain>
    </source>
</reference>
<reference evidence="2" key="1">
    <citation type="journal article" date="2014" name="Int. J. Syst. Evol. Microbiol.">
        <title>Complete genome sequence of Corynebacterium casei LMG S-19264T (=DSM 44701T), isolated from a smear-ripened cheese.</title>
        <authorList>
            <consortium name="US DOE Joint Genome Institute (JGI-PGF)"/>
            <person name="Walter F."/>
            <person name="Albersmeier A."/>
            <person name="Kalinowski J."/>
            <person name="Ruckert C."/>
        </authorList>
    </citation>
    <scope>NUCLEOTIDE SEQUENCE</scope>
    <source>
        <strain evidence="2">CGMCC 4.7312</strain>
    </source>
</reference>
<gene>
    <name evidence="2" type="ORF">GCM10011608_47810</name>
</gene>
<dbReference type="AlphaFoldDB" id="A0A917U782"/>
<dbReference type="Gene3D" id="2.180.10.10">
    <property type="entry name" value="RHS repeat-associated core"/>
    <property type="match status" value="1"/>
</dbReference>
<feature type="region of interest" description="Disordered" evidence="1">
    <location>
        <begin position="103"/>
        <end position="123"/>
    </location>
</feature>
<protein>
    <recommendedName>
        <fullName evidence="4">YD repeat-containing protein</fullName>
    </recommendedName>
</protein>
<comment type="caution">
    <text evidence="2">The sequence shown here is derived from an EMBL/GenBank/DDBJ whole genome shotgun (WGS) entry which is preliminary data.</text>
</comment>
<proteinExistence type="predicted"/>
<evidence type="ECO:0000313" key="3">
    <source>
        <dbReference type="Proteomes" id="UP000608890"/>
    </source>
</evidence>
<dbReference type="EMBL" id="BMNB01000027">
    <property type="protein sequence ID" value="GGM57330.1"/>
    <property type="molecule type" value="Genomic_DNA"/>
</dbReference>
<evidence type="ECO:0008006" key="4">
    <source>
        <dbReference type="Google" id="ProtNLM"/>
    </source>
</evidence>
<evidence type="ECO:0000256" key="1">
    <source>
        <dbReference type="SAM" id="MobiDB-lite"/>
    </source>
</evidence>
<dbReference type="Proteomes" id="UP000608890">
    <property type="component" value="Unassembled WGS sequence"/>
</dbReference>
<dbReference type="RefSeq" id="WP_189048085.1">
    <property type="nucleotide sequence ID" value="NZ_BMNB01000027.1"/>
</dbReference>
<name>A0A917U782_9ACTN</name>
<accession>A0A917U782</accession>